<dbReference type="InterPro" id="IPR051560">
    <property type="entry name" value="MAM_domain-containing"/>
</dbReference>
<dbReference type="InterPro" id="IPR000998">
    <property type="entry name" value="MAM_dom"/>
</dbReference>
<dbReference type="EMBL" id="BAABWN010000001">
    <property type="protein sequence ID" value="GAA6166655.1"/>
    <property type="molecule type" value="Genomic_DNA"/>
</dbReference>
<feature type="domain" description="MAM" evidence="3">
    <location>
        <begin position="425"/>
        <end position="590"/>
    </location>
</feature>
<dbReference type="RefSeq" id="WP_353301535.1">
    <property type="nucleotide sequence ID" value="NZ_BAABWN010000001.1"/>
</dbReference>
<proteinExistence type="predicted"/>
<dbReference type="Pfam" id="PF13517">
    <property type="entry name" value="FG-GAP_3"/>
    <property type="match status" value="1"/>
</dbReference>
<dbReference type="SMART" id="SM00137">
    <property type="entry name" value="MAM"/>
    <property type="match status" value="1"/>
</dbReference>
<dbReference type="Proteomes" id="UP001465153">
    <property type="component" value="Unassembled WGS sequence"/>
</dbReference>
<dbReference type="InterPro" id="IPR013517">
    <property type="entry name" value="FG-GAP"/>
</dbReference>
<organism evidence="4 5">
    <name type="scientific">Sessilibacter corallicola</name>
    <dbReference type="NCBI Taxonomy" id="2904075"/>
    <lineage>
        <taxon>Bacteria</taxon>
        <taxon>Pseudomonadati</taxon>
        <taxon>Pseudomonadota</taxon>
        <taxon>Gammaproteobacteria</taxon>
        <taxon>Cellvibrionales</taxon>
        <taxon>Cellvibrionaceae</taxon>
        <taxon>Sessilibacter</taxon>
    </lineage>
</organism>
<comment type="caution">
    <text evidence="4">The sequence shown here is derived from an EMBL/GenBank/DDBJ whole genome shotgun (WGS) entry which is preliminary data.</text>
</comment>
<keyword evidence="5" id="KW-1185">Reference proteome</keyword>
<dbReference type="PANTHER" id="PTHR23282">
    <property type="entry name" value="APICAL ENDOSOMAL GLYCOPROTEIN PRECURSOR"/>
    <property type="match status" value="1"/>
</dbReference>
<reference evidence="4 5" key="1">
    <citation type="submission" date="2024-04" db="EMBL/GenBank/DDBJ databases">
        <title>Draft genome sequence of Sessilibacter corallicola NBRC 116591.</title>
        <authorList>
            <person name="Miyakawa T."/>
            <person name="Kusuya Y."/>
            <person name="Miura T."/>
        </authorList>
    </citation>
    <scope>NUCLEOTIDE SEQUENCE [LARGE SCALE GENOMIC DNA]</scope>
    <source>
        <strain evidence="4 5">KU-00831-HH</strain>
    </source>
</reference>
<feature type="signal peptide" evidence="2">
    <location>
        <begin position="1"/>
        <end position="20"/>
    </location>
</feature>
<protein>
    <recommendedName>
        <fullName evidence="3">MAM domain-containing protein</fullName>
    </recommendedName>
</protein>
<feature type="chain" id="PRO_5045872810" description="MAM domain-containing protein" evidence="2">
    <location>
        <begin position="21"/>
        <end position="694"/>
    </location>
</feature>
<dbReference type="Gene3D" id="2.60.120.200">
    <property type="match status" value="1"/>
</dbReference>
<dbReference type="InterPro" id="IPR028994">
    <property type="entry name" value="Integrin_alpha_N"/>
</dbReference>
<keyword evidence="1 2" id="KW-0732">Signal</keyword>
<dbReference type="PANTHER" id="PTHR23282:SF101">
    <property type="entry name" value="MAM DOMAIN-CONTAINING PROTEIN"/>
    <property type="match status" value="1"/>
</dbReference>
<dbReference type="SUPFAM" id="SSF69318">
    <property type="entry name" value="Integrin alpha N-terminal domain"/>
    <property type="match status" value="2"/>
</dbReference>
<evidence type="ECO:0000256" key="1">
    <source>
        <dbReference type="ARBA" id="ARBA00022729"/>
    </source>
</evidence>
<dbReference type="InterPro" id="IPR013320">
    <property type="entry name" value="ConA-like_dom_sf"/>
</dbReference>
<accession>A0ABQ0A4T6</accession>
<dbReference type="Gene3D" id="2.130.10.130">
    <property type="entry name" value="Integrin alpha, N-terminal"/>
    <property type="match status" value="1"/>
</dbReference>
<evidence type="ECO:0000259" key="3">
    <source>
        <dbReference type="PROSITE" id="PS50060"/>
    </source>
</evidence>
<evidence type="ECO:0000313" key="4">
    <source>
        <dbReference type="EMBL" id="GAA6166655.1"/>
    </source>
</evidence>
<evidence type="ECO:0000256" key="2">
    <source>
        <dbReference type="SAM" id="SignalP"/>
    </source>
</evidence>
<dbReference type="SUPFAM" id="SSF49899">
    <property type="entry name" value="Concanavalin A-like lectins/glucanases"/>
    <property type="match status" value="1"/>
</dbReference>
<gene>
    <name evidence="4" type="ORF">NBRC116591_04650</name>
</gene>
<sequence length="694" mass="75271">MIYKNKLIIGVLALSVSVSAETESQVSYLKLNTINSGGFDDSLFLGGRNAARTSDAEVGDINRDGFPDILDGNSLNLTNGTNLLIRMNNGDGSGFTAQTIFADDVASFDVHLADLNNDGYDDLIRSASFVGEGNSVSVYLNLTESPWFSLNVPRDAELTDGCVSDIDVADVNNDGFLDIGIAQSTLFPCESSVTNTGQANILLNDGTGRFDSSIPAFIAQDGISSHDVFFLDADHDKNIDLIVVNENGDSVLYLNSGGEVPSFVATDLVLPAGITGNAVDLNADGFVDFVIGGESGISVFLNNAVSPGTFTQLPELVNLSNGNVFDVELADVDIDGDVDILSVNNLFGEPVVWANDGALVPTFTGISDPFPADFYPEGVSAELIDYDLDGDNDIYIAGGEFDMLLGCLGCSVNQFYRTDAFPQLLYTNFELETGVWFQSTEDTHDWRFRWDHTSSLNTGPDRASSGRYYYYLETTDGNAFDAGNTAILESPTLPFGDNRFLVFDYHMHGEDIGSLHVDVFDGVQWVDSVWSIEGQQQLDETNPWLTARVNLSEFSGEIKTRIRAVAAGGFRGDIAIDNLNVTNEPLIVPETIDTNFIIEFPLVEGIGDLVADVDGQSFFICALQDLSDNDRCEVTLSTTPNAVVDLTIDLTGFPDDLIPFLGAFWFGCDERIGDLTCRVQADGFTRTLEHFQTF</sequence>
<name>A0ABQ0A4T6_9GAMM</name>
<dbReference type="Pfam" id="PF00629">
    <property type="entry name" value="MAM"/>
    <property type="match status" value="1"/>
</dbReference>
<dbReference type="CDD" id="cd06263">
    <property type="entry name" value="MAM"/>
    <property type="match status" value="1"/>
</dbReference>
<evidence type="ECO:0000313" key="5">
    <source>
        <dbReference type="Proteomes" id="UP001465153"/>
    </source>
</evidence>
<dbReference type="PROSITE" id="PS50060">
    <property type="entry name" value="MAM_2"/>
    <property type="match status" value="1"/>
</dbReference>